<keyword evidence="12" id="KW-1185">Reference proteome</keyword>
<evidence type="ECO:0000256" key="5">
    <source>
        <dbReference type="ARBA" id="ARBA00012684"/>
    </source>
</evidence>
<dbReference type="CDD" id="cd19360">
    <property type="entry name" value="TenA_C_SaTenA-like"/>
    <property type="match status" value="1"/>
</dbReference>
<dbReference type="SUPFAM" id="SSF48613">
    <property type="entry name" value="Heme oxygenase-like"/>
    <property type="match status" value="1"/>
</dbReference>
<dbReference type="AlphaFoldDB" id="A0A1H9RSC5"/>
<evidence type="ECO:0000256" key="2">
    <source>
        <dbReference type="ARBA" id="ARBA00004948"/>
    </source>
</evidence>
<dbReference type="UniPathway" id="UPA00060"/>
<comment type="similarity">
    <text evidence="3 9">Belongs to the TenA family.</text>
</comment>
<dbReference type="EC" id="3.5.99.2" evidence="5 9"/>
<dbReference type="PANTHER" id="PTHR43198">
    <property type="entry name" value="BIFUNCTIONAL TH2 PROTEIN"/>
    <property type="match status" value="1"/>
</dbReference>
<gene>
    <name evidence="11" type="ORF">SAMN05518684_103307</name>
</gene>
<dbReference type="GO" id="GO:0050334">
    <property type="term" value="F:thiaminase activity"/>
    <property type="evidence" value="ECO:0007669"/>
    <property type="project" value="UniProtKB-EC"/>
</dbReference>
<organism evidence="11 12">
    <name type="scientific">Salipaludibacillus aurantiacus</name>
    <dbReference type="NCBI Taxonomy" id="1601833"/>
    <lineage>
        <taxon>Bacteria</taxon>
        <taxon>Bacillati</taxon>
        <taxon>Bacillota</taxon>
        <taxon>Bacilli</taxon>
        <taxon>Bacillales</taxon>
        <taxon>Bacillaceae</taxon>
    </lineage>
</organism>
<reference evidence="12" key="1">
    <citation type="submission" date="2016-10" db="EMBL/GenBank/DDBJ databases">
        <authorList>
            <person name="Varghese N."/>
            <person name="Submissions S."/>
        </authorList>
    </citation>
    <scope>NUCLEOTIDE SEQUENCE [LARGE SCALE GENOMIC DNA]</scope>
    <source>
        <strain evidence="12">S9</strain>
    </source>
</reference>
<protein>
    <recommendedName>
        <fullName evidence="6 9">Aminopyrimidine aminohydrolase</fullName>
        <ecNumber evidence="5 9">3.5.99.2</ecNumber>
    </recommendedName>
</protein>
<dbReference type="NCBIfam" id="TIGR04306">
    <property type="entry name" value="salvage_TenA"/>
    <property type="match status" value="1"/>
</dbReference>
<evidence type="ECO:0000256" key="3">
    <source>
        <dbReference type="ARBA" id="ARBA00010264"/>
    </source>
</evidence>
<proteinExistence type="inferred from homology"/>
<feature type="domain" description="Thiaminase-2/PQQC" evidence="10">
    <location>
        <begin position="11"/>
        <end position="215"/>
    </location>
</feature>
<evidence type="ECO:0000259" key="10">
    <source>
        <dbReference type="Pfam" id="PF03070"/>
    </source>
</evidence>
<dbReference type="InterPro" id="IPR004305">
    <property type="entry name" value="Thiaminase-2/PQQC"/>
</dbReference>
<evidence type="ECO:0000313" key="12">
    <source>
        <dbReference type="Proteomes" id="UP000198571"/>
    </source>
</evidence>
<evidence type="ECO:0000256" key="6">
    <source>
        <dbReference type="ARBA" id="ARBA00013647"/>
    </source>
</evidence>
<dbReference type="Pfam" id="PF03070">
    <property type="entry name" value="TENA_THI-4"/>
    <property type="match status" value="1"/>
</dbReference>
<keyword evidence="7 9" id="KW-0784">Thiamine biosynthesis</keyword>
<dbReference type="InterPro" id="IPR050967">
    <property type="entry name" value="Thiamine_Salvage_TenA"/>
</dbReference>
<sequence length="221" mass="25794">MTFTEDLRHETEELFKACYDHPFVQGIGKGELRKEQLLHYVRQDYEYLNAMIQTRALTMAKCTTREDMALLNEGISFILNDETHPHNNFCEQAGVKYEDLQGESLAPAAHHYSQFMLQAASNGTLGEALAVALPCPWIYLYIGEKLMEDFQPDENHPFYPWISFYGAQEMPRIQKTIDRLDELAVNASEKEMADMKKHFYTACRMEYMFFDMAYTVQKWPV</sequence>
<evidence type="ECO:0000313" key="11">
    <source>
        <dbReference type="EMBL" id="SER75557.1"/>
    </source>
</evidence>
<comment type="pathway">
    <text evidence="2 9">Cofactor biosynthesis; thiamine diphosphate biosynthesis.</text>
</comment>
<accession>A0A1H9RSC5</accession>
<evidence type="ECO:0000256" key="1">
    <source>
        <dbReference type="ARBA" id="ARBA00001881"/>
    </source>
</evidence>
<dbReference type="RefSeq" id="WP_093048347.1">
    <property type="nucleotide sequence ID" value="NZ_FOGT01000003.1"/>
</dbReference>
<comment type="subunit">
    <text evidence="4">Homotetramer.</text>
</comment>
<dbReference type="STRING" id="1601833.SAMN05518684_103307"/>
<dbReference type="GO" id="GO:0005829">
    <property type="term" value="C:cytosol"/>
    <property type="evidence" value="ECO:0007669"/>
    <property type="project" value="TreeGrafter"/>
</dbReference>
<dbReference type="PANTHER" id="PTHR43198:SF2">
    <property type="entry name" value="SI:CH1073-67J19.1-RELATED"/>
    <property type="match status" value="1"/>
</dbReference>
<dbReference type="GO" id="GO:0009228">
    <property type="term" value="P:thiamine biosynthetic process"/>
    <property type="evidence" value="ECO:0007669"/>
    <property type="project" value="UniProtKB-KW"/>
</dbReference>
<evidence type="ECO:0000256" key="4">
    <source>
        <dbReference type="ARBA" id="ARBA00011881"/>
    </source>
</evidence>
<evidence type="ECO:0000256" key="7">
    <source>
        <dbReference type="ARBA" id="ARBA00022977"/>
    </source>
</evidence>
<dbReference type="Proteomes" id="UP000198571">
    <property type="component" value="Unassembled WGS sequence"/>
</dbReference>
<comment type="catalytic activity">
    <reaction evidence="1 9">
        <text>4-amino-5-aminomethyl-2-methylpyrimidine + H2O = 4-amino-5-hydroxymethyl-2-methylpyrimidine + NH4(+)</text>
        <dbReference type="Rhea" id="RHEA:31799"/>
        <dbReference type="ChEBI" id="CHEBI:15377"/>
        <dbReference type="ChEBI" id="CHEBI:16892"/>
        <dbReference type="ChEBI" id="CHEBI:28938"/>
        <dbReference type="ChEBI" id="CHEBI:63416"/>
        <dbReference type="EC" id="3.5.99.2"/>
    </reaction>
</comment>
<dbReference type="OrthoDB" id="34166at2"/>
<keyword evidence="9" id="KW-0378">Hydrolase</keyword>
<comment type="function">
    <text evidence="9">Catalyzes an amino-pyrimidine hydrolysis reaction at the C5' of the pyrimidine moiety of thiamine compounds, a reaction that is part of a thiamine salvage pathway.</text>
</comment>
<dbReference type="InterPro" id="IPR016084">
    <property type="entry name" value="Haem_Oase-like_multi-hlx"/>
</dbReference>
<dbReference type="InterPro" id="IPR027574">
    <property type="entry name" value="Thiaminase_II"/>
</dbReference>
<dbReference type="EMBL" id="FOGT01000003">
    <property type="protein sequence ID" value="SER75557.1"/>
    <property type="molecule type" value="Genomic_DNA"/>
</dbReference>
<dbReference type="GO" id="GO:0009229">
    <property type="term" value="P:thiamine diphosphate biosynthetic process"/>
    <property type="evidence" value="ECO:0007669"/>
    <property type="project" value="UniProtKB-UniPathway"/>
</dbReference>
<comment type="catalytic activity">
    <reaction evidence="8 9">
        <text>thiamine + H2O = 5-(2-hydroxyethyl)-4-methylthiazole + 4-amino-5-hydroxymethyl-2-methylpyrimidine + H(+)</text>
        <dbReference type="Rhea" id="RHEA:17509"/>
        <dbReference type="ChEBI" id="CHEBI:15377"/>
        <dbReference type="ChEBI" id="CHEBI:15378"/>
        <dbReference type="ChEBI" id="CHEBI:16892"/>
        <dbReference type="ChEBI" id="CHEBI:17957"/>
        <dbReference type="ChEBI" id="CHEBI:18385"/>
        <dbReference type="EC" id="3.5.99.2"/>
    </reaction>
</comment>
<evidence type="ECO:0000256" key="8">
    <source>
        <dbReference type="ARBA" id="ARBA00048337"/>
    </source>
</evidence>
<evidence type="ECO:0000256" key="9">
    <source>
        <dbReference type="RuleBase" id="RU363093"/>
    </source>
</evidence>
<name>A0A1H9RSC5_9BACI</name>
<dbReference type="Gene3D" id="1.20.910.10">
    <property type="entry name" value="Heme oxygenase-like"/>
    <property type="match status" value="1"/>
</dbReference>